<name>A0ABY6DNI6_9NEIS</name>
<accession>A0ABY6DNI6</accession>
<protein>
    <submittedName>
        <fullName evidence="2">Hemerythrin domain-containing protein</fullName>
    </submittedName>
</protein>
<dbReference type="Proteomes" id="UP001061302">
    <property type="component" value="Chromosome"/>
</dbReference>
<evidence type="ECO:0000313" key="3">
    <source>
        <dbReference type="Proteomes" id="UP001061302"/>
    </source>
</evidence>
<feature type="domain" description="Hemerythrin-like" evidence="1">
    <location>
        <begin position="15"/>
        <end position="149"/>
    </location>
</feature>
<organism evidence="2 3">
    <name type="scientific">Chitiniphilus purpureus</name>
    <dbReference type="NCBI Taxonomy" id="2981137"/>
    <lineage>
        <taxon>Bacteria</taxon>
        <taxon>Pseudomonadati</taxon>
        <taxon>Pseudomonadota</taxon>
        <taxon>Betaproteobacteria</taxon>
        <taxon>Neisseriales</taxon>
        <taxon>Chitinibacteraceae</taxon>
        <taxon>Chitiniphilus</taxon>
    </lineage>
</organism>
<proteinExistence type="predicted"/>
<keyword evidence="3" id="KW-1185">Reference proteome</keyword>
<dbReference type="Pfam" id="PF01814">
    <property type="entry name" value="Hemerythrin"/>
    <property type="match status" value="1"/>
</dbReference>
<evidence type="ECO:0000313" key="2">
    <source>
        <dbReference type="EMBL" id="UXY15942.1"/>
    </source>
</evidence>
<sequence length="180" mass="19185">MSLLPGAVAPDFDDPIALLVACHDKVRHFARLTVKLRDHLDGRAPDGDAVAAAQRILRYFDQAAPLHHADEEADLFPALRQLGDAQLDAQMAALHAEHEQLSALWHAVRPWLHAIATGVACAAPGEVADFASRYARHAQTEEQVVFPAAARLAPSALASLGRNMAARRGATTHEAGGSAT</sequence>
<dbReference type="CDD" id="cd12108">
    <property type="entry name" value="Hr-like"/>
    <property type="match status" value="1"/>
</dbReference>
<dbReference type="InterPro" id="IPR012312">
    <property type="entry name" value="Hemerythrin-like"/>
</dbReference>
<gene>
    <name evidence="2" type="ORF">N8I74_02685</name>
</gene>
<dbReference type="Gene3D" id="1.20.120.520">
    <property type="entry name" value="nmb1532 protein domain like"/>
    <property type="match status" value="1"/>
</dbReference>
<dbReference type="RefSeq" id="WP_263125379.1">
    <property type="nucleotide sequence ID" value="NZ_CP106753.1"/>
</dbReference>
<reference evidence="2" key="1">
    <citation type="submission" date="2022-10" db="EMBL/GenBank/DDBJ databases">
        <title>Chitiniphilus purpureus sp. nov., a novel chitin-degrading bacterium isolated from crawfish pond sediment.</title>
        <authorList>
            <person name="Li K."/>
        </authorList>
    </citation>
    <scope>NUCLEOTIDE SEQUENCE</scope>
    <source>
        <strain evidence="2">CD1</strain>
    </source>
</reference>
<dbReference type="EMBL" id="CP106753">
    <property type="protein sequence ID" value="UXY15942.1"/>
    <property type="molecule type" value="Genomic_DNA"/>
</dbReference>
<evidence type="ECO:0000259" key="1">
    <source>
        <dbReference type="Pfam" id="PF01814"/>
    </source>
</evidence>